<sequence length="114" mass="12257">MNILEITTAAVIGLYAMVGGAFLSASITAPENCLKVISALWSEFLSAYLGTLVGLGLLLLASMTWGDGTIYASIMEPMLWLFIVHTLLFALFLICLNIATRLSPTEEKSTDKAP</sequence>
<evidence type="ECO:0000313" key="3">
    <source>
        <dbReference type="Proteomes" id="UP000196640"/>
    </source>
</evidence>
<feature type="transmembrane region" description="Helical" evidence="1">
    <location>
        <begin position="78"/>
        <end position="99"/>
    </location>
</feature>
<dbReference type="EMBL" id="NIPX01000040">
    <property type="protein sequence ID" value="OWJ81384.1"/>
    <property type="molecule type" value="Genomic_DNA"/>
</dbReference>
<feature type="transmembrane region" description="Helical" evidence="1">
    <location>
        <begin position="45"/>
        <end position="66"/>
    </location>
</feature>
<keyword evidence="1" id="KW-0472">Membrane</keyword>
<comment type="caution">
    <text evidence="2">The sequence shown here is derived from an EMBL/GenBank/DDBJ whole genome shotgun (WGS) entry which is preliminary data.</text>
</comment>
<evidence type="ECO:0000256" key="1">
    <source>
        <dbReference type="SAM" id="Phobius"/>
    </source>
</evidence>
<reference evidence="2 3" key="1">
    <citation type="submission" date="2016-11" db="EMBL/GenBank/DDBJ databases">
        <title>Comparison of Traditional DNA-DNA Hybridization with In Silico Genomic Analysis.</title>
        <authorList>
            <person name="Nicholson A.C."/>
            <person name="Sammons S."/>
            <person name="Humrighouse B.W."/>
            <person name="Graziano J."/>
            <person name="Lasker B."/>
            <person name="Whitney A.M."/>
            <person name="Mcquiston J.R."/>
        </authorList>
    </citation>
    <scope>NUCLEOTIDE SEQUENCE [LARGE SCALE GENOMIC DNA]</scope>
    <source>
        <strain evidence="2 3">H2381</strain>
    </source>
</reference>
<keyword evidence="1" id="KW-0812">Transmembrane</keyword>
<feature type="transmembrane region" description="Helical" evidence="1">
    <location>
        <begin position="6"/>
        <end position="25"/>
    </location>
</feature>
<dbReference type="AlphaFoldDB" id="A0A212AIQ6"/>
<accession>A0A212AIQ6</accession>
<protein>
    <submittedName>
        <fullName evidence="2">Uncharacterized protein</fullName>
    </submittedName>
</protein>
<dbReference type="OrthoDB" id="7877218at2"/>
<dbReference type="RefSeq" id="WP_088234003.1">
    <property type="nucleotide sequence ID" value="NZ_CALUEG010000042.1"/>
</dbReference>
<evidence type="ECO:0000313" key="2">
    <source>
        <dbReference type="EMBL" id="OWJ81384.1"/>
    </source>
</evidence>
<name>A0A212AIQ6_9RHOB</name>
<dbReference type="Proteomes" id="UP000196640">
    <property type="component" value="Unassembled WGS sequence"/>
</dbReference>
<proteinExistence type="predicted"/>
<organism evidence="2 3">
    <name type="scientific">Haematobacter missouriensis</name>
    <dbReference type="NCBI Taxonomy" id="366616"/>
    <lineage>
        <taxon>Bacteria</taxon>
        <taxon>Pseudomonadati</taxon>
        <taxon>Pseudomonadota</taxon>
        <taxon>Alphaproteobacteria</taxon>
        <taxon>Rhodobacterales</taxon>
        <taxon>Paracoccaceae</taxon>
        <taxon>Haematobacter</taxon>
    </lineage>
</organism>
<keyword evidence="1" id="KW-1133">Transmembrane helix</keyword>
<gene>
    <name evidence="2" type="ORF">CDV52_18470</name>
</gene>